<dbReference type="RefSeq" id="WP_062383349.1">
    <property type="nucleotide sequence ID" value="NZ_CP014544.1"/>
</dbReference>
<sequence length="138" mass="15448">MKCTTVRKKAGLFAVLMGFITSSYAIESGDIESRVGFIDESTGAKVEAIERGEQSGEYRVLISIPGKGESAGMEIEEVLVSAPSIAPDLDDKPAPTRYEFVNDYSADRYGLYIYIGKSKDWPFRIYFKDHDSELMEQR</sequence>
<dbReference type="Proteomes" id="UP000074119">
    <property type="component" value="Chromosome"/>
</dbReference>
<dbReference type="KEGG" id="zal:AZF00_06105"/>
<proteinExistence type="predicted"/>
<keyword evidence="1" id="KW-0732">Signal</keyword>
<evidence type="ECO:0000256" key="1">
    <source>
        <dbReference type="SAM" id="SignalP"/>
    </source>
</evidence>
<organism evidence="2 3">
    <name type="scientific">Zhongshania aliphaticivorans</name>
    <dbReference type="NCBI Taxonomy" id="1470434"/>
    <lineage>
        <taxon>Bacteria</taxon>
        <taxon>Pseudomonadati</taxon>
        <taxon>Pseudomonadota</taxon>
        <taxon>Gammaproteobacteria</taxon>
        <taxon>Cellvibrionales</taxon>
        <taxon>Spongiibacteraceae</taxon>
        <taxon>Zhongshania</taxon>
    </lineage>
</organism>
<evidence type="ECO:0000313" key="3">
    <source>
        <dbReference type="Proteomes" id="UP000074119"/>
    </source>
</evidence>
<feature type="signal peptide" evidence="1">
    <location>
        <begin position="1"/>
        <end position="25"/>
    </location>
</feature>
<feature type="chain" id="PRO_5007274990" evidence="1">
    <location>
        <begin position="26"/>
        <end position="138"/>
    </location>
</feature>
<dbReference type="STRING" id="1470434.AZF00_06105"/>
<accession>A0A127M415</accession>
<protein>
    <submittedName>
        <fullName evidence="2">Uncharacterized protein</fullName>
    </submittedName>
</protein>
<dbReference type="EMBL" id="CP014544">
    <property type="protein sequence ID" value="AMO67901.1"/>
    <property type="molecule type" value="Genomic_DNA"/>
</dbReference>
<gene>
    <name evidence="2" type="ORF">AZF00_06105</name>
</gene>
<dbReference type="AlphaFoldDB" id="A0A127M415"/>
<name>A0A127M415_9GAMM</name>
<reference evidence="2 3" key="1">
    <citation type="submission" date="2015-12" db="EMBL/GenBank/DDBJ databases">
        <authorList>
            <person name="Shamseldin A."/>
            <person name="Moawad H."/>
            <person name="Abd El-Rahim W.M."/>
            <person name="Sadowsky M.J."/>
        </authorList>
    </citation>
    <scope>NUCLEOTIDE SEQUENCE [LARGE SCALE GENOMIC DNA]</scope>
    <source>
        <strain evidence="2 3">SM2</strain>
    </source>
</reference>
<evidence type="ECO:0000313" key="2">
    <source>
        <dbReference type="EMBL" id="AMO67901.1"/>
    </source>
</evidence>